<dbReference type="InterPro" id="IPR050484">
    <property type="entry name" value="Transf_Hexapept/Carb_Anhydrase"/>
</dbReference>
<dbReference type="PANTHER" id="PTHR13061">
    <property type="entry name" value="DYNACTIN SUBUNIT P25"/>
    <property type="match status" value="1"/>
</dbReference>
<dbReference type="Gene3D" id="2.160.10.10">
    <property type="entry name" value="Hexapeptide repeat proteins"/>
    <property type="match status" value="1"/>
</dbReference>
<keyword evidence="2" id="KW-0012">Acyltransferase</keyword>
<evidence type="ECO:0000256" key="2">
    <source>
        <dbReference type="ARBA" id="ARBA00023315"/>
    </source>
</evidence>
<dbReference type="PANTHER" id="PTHR13061:SF29">
    <property type="entry name" value="GAMMA CARBONIC ANHYDRASE-LIKE 1, MITOCHONDRIAL-RELATED"/>
    <property type="match status" value="1"/>
</dbReference>
<dbReference type="AlphaFoldDB" id="A0A1Y5ET60"/>
<keyword evidence="1" id="KW-0677">Repeat</keyword>
<name>A0A1Y5ET60_COLPS</name>
<evidence type="ECO:0000313" key="4">
    <source>
        <dbReference type="EMBL" id="OUR83797.1"/>
    </source>
</evidence>
<gene>
    <name evidence="4" type="ORF">A9Q75_04020</name>
</gene>
<proteinExistence type="predicted"/>
<evidence type="ECO:0000259" key="3">
    <source>
        <dbReference type="Pfam" id="PF25087"/>
    </source>
</evidence>
<accession>A0A1Y5ET60</accession>
<protein>
    <submittedName>
        <fullName evidence="4">Phenylacetic acid degradation protein PaaY</fullName>
    </submittedName>
</protein>
<sequence length="197" mass="21427">MPSYAIENLVPVVDPLAYVHPTAVLIGDVIIDKHCYIGPNAVLRGDFGRIVVKQGANVQDTCVVHSFPEKDCIIEENGHIGHGAILHGCHIGENALIGMNAVIMDDAVIGAESLVAATAFVKSAFECPPRSLLAGSPATIKRQLSDKEVAWKTNGTKQYHHLTKRCLQSLQQIEPLTEIQSNRPRFTDSAYKPKHEG</sequence>
<dbReference type="InterPro" id="IPR011004">
    <property type="entry name" value="Trimer_LpxA-like_sf"/>
</dbReference>
<feature type="domain" description="Mannose-1-phosphate guanyltransferase C-terminal" evidence="3">
    <location>
        <begin position="26"/>
        <end position="132"/>
    </location>
</feature>
<dbReference type="Proteomes" id="UP000243053">
    <property type="component" value="Unassembled WGS sequence"/>
</dbReference>
<dbReference type="Pfam" id="PF25087">
    <property type="entry name" value="GMPPB_C"/>
    <property type="match status" value="1"/>
</dbReference>
<evidence type="ECO:0000256" key="1">
    <source>
        <dbReference type="ARBA" id="ARBA00022737"/>
    </source>
</evidence>
<dbReference type="InterPro" id="IPR056729">
    <property type="entry name" value="GMPPB_C"/>
</dbReference>
<dbReference type="CDD" id="cd04745">
    <property type="entry name" value="LbH_paaY_like"/>
    <property type="match status" value="1"/>
</dbReference>
<dbReference type="SUPFAM" id="SSF51161">
    <property type="entry name" value="Trimeric LpxA-like enzymes"/>
    <property type="match status" value="1"/>
</dbReference>
<keyword evidence="2" id="KW-0808">Transferase</keyword>
<organism evidence="4 5">
    <name type="scientific">Colwellia psychrerythraea</name>
    <name type="common">Vibrio psychroerythus</name>
    <dbReference type="NCBI Taxonomy" id="28229"/>
    <lineage>
        <taxon>Bacteria</taxon>
        <taxon>Pseudomonadati</taxon>
        <taxon>Pseudomonadota</taxon>
        <taxon>Gammaproteobacteria</taxon>
        <taxon>Alteromonadales</taxon>
        <taxon>Colwelliaceae</taxon>
        <taxon>Colwellia</taxon>
    </lineage>
</organism>
<comment type="caution">
    <text evidence="4">The sequence shown here is derived from an EMBL/GenBank/DDBJ whole genome shotgun (WGS) entry which is preliminary data.</text>
</comment>
<reference evidence="5" key="1">
    <citation type="journal article" date="2017" name="Proc. Natl. Acad. Sci. U.S.A.">
        <title>Simulation of Deepwater Horizon oil plume reveals substrate specialization within a complex community of hydrocarbon degraders.</title>
        <authorList>
            <person name="Hu P."/>
            <person name="Dubinsky E.A."/>
            <person name="Probst A.J."/>
            <person name="Wang J."/>
            <person name="Sieber C.M.K."/>
            <person name="Tom L.M."/>
            <person name="Gardinali P."/>
            <person name="Banfield J.F."/>
            <person name="Atlas R.M."/>
            <person name="Andersen G.L."/>
        </authorList>
    </citation>
    <scope>NUCLEOTIDE SEQUENCE [LARGE SCALE GENOMIC DNA]</scope>
</reference>
<dbReference type="EMBL" id="MAAF01000025">
    <property type="protein sequence ID" value="OUR83797.1"/>
    <property type="molecule type" value="Genomic_DNA"/>
</dbReference>
<evidence type="ECO:0000313" key="5">
    <source>
        <dbReference type="Proteomes" id="UP000243053"/>
    </source>
</evidence>